<evidence type="ECO:0000313" key="1">
    <source>
        <dbReference type="EMBL" id="GAF95911.1"/>
    </source>
</evidence>
<dbReference type="InterPro" id="IPR017850">
    <property type="entry name" value="Alkaline_phosphatase_core_sf"/>
</dbReference>
<comment type="caution">
    <text evidence="1">The sequence shown here is derived from an EMBL/GenBank/DDBJ whole genome shotgun (WGS) entry which is preliminary data.</text>
</comment>
<reference evidence="1" key="1">
    <citation type="journal article" date="2014" name="Front. Microbiol.">
        <title>High frequency of phylogenetically diverse reductive dehalogenase-homologous genes in deep subseafloor sedimentary metagenomes.</title>
        <authorList>
            <person name="Kawai M."/>
            <person name="Futagami T."/>
            <person name="Toyoda A."/>
            <person name="Takaki Y."/>
            <person name="Nishi S."/>
            <person name="Hori S."/>
            <person name="Arai W."/>
            <person name="Tsubouchi T."/>
            <person name="Morono Y."/>
            <person name="Uchiyama I."/>
            <person name="Ito T."/>
            <person name="Fujiyama A."/>
            <person name="Inagaki F."/>
            <person name="Takami H."/>
        </authorList>
    </citation>
    <scope>NUCLEOTIDE SEQUENCE</scope>
    <source>
        <strain evidence="1">Expedition CK06-06</strain>
    </source>
</reference>
<name>X0U996_9ZZZZ</name>
<gene>
    <name evidence="1" type="ORF">S01H1_28254</name>
</gene>
<accession>X0U996</accession>
<protein>
    <submittedName>
        <fullName evidence="1">Uncharacterized protein</fullName>
    </submittedName>
</protein>
<dbReference type="EMBL" id="BARS01017255">
    <property type="protein sequence ID" value="GAF95911.1"/>
    <property type="molecule type" value="Genomic_DNA"/>
</dbReference>
<dbReference type="AlphaFoldDB" id="X0U996"/>
<dbReference type="Gene3D" id="3.40.720.10">
    <property type="entry name" value="Alkaline Phosphatase, subunit A"/>
    <property type="match status" value="1"/>
</dbReference>
<dbReference type="SUPFAM" id="SSF53649">
    <property type="entry name" value="Alkaline phosphatase-like"/>
    <property type="match status" value="1"/>
</dbReference>
<feature type="non-terminal residue" evidence="1">
    <location>
        <position position="1"/>
    </location>
</feature>
<proteinExistence type="predicted"/>
<sequence length="246" mass="28406">RSLSKCFKLPDWETSNRQAEAVIMPGACTKEIYLKNRHSGNWMDPPRLLADVKPAVDLVLVNSDIQTCMKTLVIRQYPGERHDVVAEDDQWWVFDWQTYQATAKNDLAFLQALRPLSVLKKHFELGEYVMQGLRRQYTRETAPDIKVINKKGFYFERDFDKYGHHGSYYPSDCIVSFWVAGPGLARILPGRHYLDRAASTLDLVPMVTYLLGIPIPEGLDGNNPLRNLQSKLNAHKRLSTPFYYRK</sequence>
<organism evidence="1">
    <name type="scientific">marine sediment metagenome</name>
    <dbReference type="NCBI Taxonomy" id="412755"/>
    <lineage>
        <taxon>unclassified sequences</taxon>
        <taxon>metagenomes</taxon>
        <taxon>ecological metagenomes</taxon>
    </lineage>
</organism>